<dbReference type="SUPFAM" id="SSF53448">
    <property type="entry name" value="Nucleotide-diphospho-sugar transferases"/>
    <property type="match status" value="1"/>
</dbReference>
<dbReference type="PANTHER" id="PTHR22916:SF3">
    <property type="entry name" value="UDP-GLCNAC:BETAGAL BETA-1,3-N-ACETYLGLUCOSAMINYLTRANSFERASE-LIKE PROTEIN 1"/>
    <property type="match status" value="1"/>
</dbReference>
<evidence type="ECO:0000313" key="3">
    <source>
        <dbReference type="Proteomes" id="UP001207440"/>
    </source>
</evidence>
<dbReference type="InterPro" id="IPR029044">
    <property type="entry name" value="Nucleotide-diphossugar_trans"/>
</dbReference>
<evidence type="ECO:0000313" key="2">
    <source>
        <dbReference type="EMBL" id="MCW0523300.1"/>
    </source>
</evidence>
<evidence type="ECO:0000259" key="1">
    <source>
        <dbReference type="Pfam" id="PF00535"/>
    </source>
</evidence>
<dbReference type="EMBL" id="JAOZYT010000012">
    <property type="protein sequence ID" value="MCW0523300.1"/>
    <property type="molecule type" value="Genomic_DNA"/>
</dbReference>
<protein>
    <submittedName>
        <fullName evidence="2">Glycosyltransferase family 2 protein</fullName>
    </submittedName>
</protein>
<dbReference type="RefSeq" id="WP_064969666.1">
    <property type="nucleotide sequence ID" value="NZ_CP011859.1"/>
</dbReference>
<dbReference type="AlphaFoldDB" id="A0AAP3EUM0"/>
<dbReference type="GO" id="GO:0016758">
    <property type="term" value="F:hexosyltransferase activity"/>
    <property type="evidence" value="ECO:0007669"/>
    <property type="project" value="UniProtKB-ARBA"/>
</dbReference>
<dbReference type="PANTHER" id="PTHR22916">
    <property type="entry name" value="GLYCOSYLTRANSFERASE"/>
    <property type="match status" value="1"/>
</dbReference>
<organism evidence="2 3">
    <name type="scientific">Riemerella anatipestifer</name>
    <name type="common">Moraxella anatipestifer</name>
    <dbReference type="NCBI Taxonomy" id="34085"/>
    <lineage>
        <taxon>Bacteria</taxon>
        <taxon>Pseudomonadati</taxon>
        <taxon>Bacteroidota</taxon>
        <taxon>Flavobacteriia</taxon>
        <taxon>Flavobacteriales</taxon>
        <taxon>Weeksellaceae</taxon>
        <taxon>Riemerella</taxon>
    </lineage>
</organism>
<dbReference type="Pfam" id="PF00535">
    <property type="entry name" value="Glycos_transf_2"/>
    <property type="match status" value="1"/>
</dbReference>
<sequence>MNNDIKITIVTPTYNRAHTLPRVFNSLKKQSFLGFKWLIMDDGSTDNTKEVVEGFKEESPFEIEYCYQPNQHKFLTVLDGIKKVTTPYHMVVDSDDSYPSEALEILLNEVEGINNPDDYIGVMGLSVDENGEIVGDEYPHGGFDGSIFDMRYKYKVRGDKFGIFITPTYHRQILGKNYSSYKGKGYIPQSVIFNEYDAKGIKTRFVNKVVRVYHKDEDDAASVSNTRWTGKNVYGLKEGHLSFLNSYGGGLLAYPKALLRNIVGYQYYSFKNGNSLRNILMDIQPSLIKVLSWGLLPFSFLYHKVR</sequence>
<accession>A0AAP3EUM0</accession>
<name>A0AAP3EUM0_RIEAN</name>
<dbReference type="Proteomes" id="UP001207440">
    <property type="component" value="Unassembled WGS sequence"/>
</dbReference>
<comment type="caution">
    <text evidence="2">The sequence shown here is derived from an EMBL/GenBank/DDBJ whole genome shotgun (WGS) entry which is preliminary data.</text>
</comment>
<feature type="domain" description="Glycosyltransferase 2-like" evidence="1">
    <location>
        <begin position="8"/>
        <end position="123"/>
    </location>
</feature>
<dbReference type="InterPro" id="IPR001173">
    <property type="entry name" value="Glyco_trans_2-like"/>
</dbReference>
<gene>
    <name evidence="2" type="ORF">OKE68_03070</name>
</gene>
<proteinExistence type="predicted"/>
<dbReference type="Gene3D" id="3.90.550.10">
    <property type="entry name" value="Spore Coat Polysaccharide Biosynthesis Protein SpsA, Chain A"/>
    <property type="match status" value="1"/>
</dbReference>
<reference evidence="2" key="1">
    <citation type="submission" date="2022-10" db="EMBL/GenBank/DDBJ databases">
        <title>Sifting through the core-genome to identify putative cross-protective antigens against Riemerella anatipestifer.</title>
        <authorList>
            <person name="Zheng X."/>
            <person name="Zhang W."/>
        </authorList>
    </citation>
    <scope>NUCLEOTIDE SEQUENCE</scope>
    <source>
        <strain evidence="2">ZWRA178</strain>
    </source>
</reference>
<dbReference type="CDD" id="cd00761">
    <property type="entry name" value="Glyco_tranf_GTA_type"/>
    <property type="match status" value="1"/>
</dbReference>